<evidence type="ECO:0000313" key="3">
    <source>
        <dbReference type="EMBL" id="KAB7513934.1"/>
    </source>
</evidence>
<proteinExistence type="inferred from homology"/>
<comment type="caution">
    <text evidence="4">The sequence shown here is derived from an EMBL/GenBank/DDBJ whole genome shotgun (WGS) entry which is preliminary data.</text>
</comment>
<dbReference type="Proteomes" id="UP000326865">
    <property type="component" value="Unassembled WGS sequence"/>
</dbReference>
<evidence type="ECO:0000313" key="5">
    <source>
        <dbReference type="EMBL" id="KAB7518753.1"/>
    </source>
</evidence>
<evidence type="ECO:0000256" key="1">
    <source>
        <dbReference type="ARBA" id="ARBA00005534"/>
    </source>
</evidence>
<dbReference type="Gene3D" id="2.60.120.460">
    <property type="entry name" value="YjbQ-like"/>
    <property type="match status" value="1"/>
</dbReference>
<comment type="similarity">
    <text evidence="1">Belongs to the UPF0047 family.</text>
</comment>
<dbReference type="EMBL" id="QKKZ01000003">
    <property type="protein sequence ID" value="KAB7513934.1"/>
    <property type="molecule type" value="Genomic_DNA"/>
</dbReference>
<dbReference type="EMBL" id="QMDY01000003">
    <property type="protein sequence ID" value="KAB7518753.1"/>
    <property type="molecule type" value="Genomic_DNA"/>
</dbReference>
<protein>
    <submittedName>
        <fullName evidence="4">YjbQ family protein</fullName>
    </submittedName>
</protein>
<reference evidence="6 7" key="1">
    <citation type="submission" date="2019-10" db="EMBL/GenBank/DDBJ databases">
        <title>Unraveling microbial dark matter from salterns through culturing: the case of the genus Halosegnis.</title>
        <authorList>
            <person name="Duran-Viseras A."/>
            <person name="Andrei A.-S."/>
            <person name="Vera-Gargallo B."/>
            <person name="Ghai R."/>
            <person name="Sanchez-Porro C."/>
            <person name="Ventosa A."/>
        </authorList>
    </citation>
    <scope>NUCLEOTIDE SEQUENCE [LARGE SCALE GENOMIC DNA]</scope>
    <source>
        <strain evidence="4 7">F17-44</strain>
        <strain evidence="3 8">F18-79</strain>
        <strain evidence="5 6">F19-13</strain>
    </source>
</reference>
<dbReference type="Proteomes" id="UP000326302">
    <property type="component" value="Unassembled WGS sequence"/>
</dbReference>
<evidence type="ECO:0000313" key="4">
    <source>
        <dbReference type="EMBL" id="KAB7514335.1"/>
    </source>
</evidence>
<accession>A0A5N5UN32</accession>
<dbReference type="AlphaFoldDB" id="A0A5N5U6Y3"/>
<evidence type="ECO:0000256" key="2">
    <source>
        <dbReference type="SAM" id="MobiDB-lite"/>
    </source>
</evidence>
<evidence type="ECO:0000313" key="7">
    <source>
        <dbReference type="Proteomes" id="UP000326302"/>
    </source>
</evidence>
<dbReference type="InterPro" id="IPR001602">
    <property type="entry name" value="UPF0047_YjbQ-like"/>
</dbReference>
<dbReference type="NCBIfam" id="TIGR00149">
    <property type="entry name" value="TIGR00149_YjbQ"/>
    <property type="match status" value="1"/>
</dbReference>
<dbReference type="OrthoDB" id="6663at2157"/>
<dbReference type="PIRSF" id="PIRSF004681">
    <property type="entry name" value="UCP004681"/>
    <property type="match status" value="1"/>
</dbReference>
<dbReference type="PANTHER" id="PTHR30615">
    <property type="entry name" value="UNCHARACTERIZED PROTEIN YJBQ-RELATED"/>
    <property type="match status" value="1"/>
</dbReference>
<evidence type="ECO:0000313" key="8">
    <source>
        <dbReference type="Proteomes" id="UP000326865"/>
    </source>
</evidence>
<sequence length="124" mass="13256">MRFEVETGEGTSVTDITDEVSGAVPTGRNGTVSVFVPHTTAGVVVNEAEPRLEADIARFAGGMVPDAEWHHDEIDDNARAHLASMVLGRDVTLPVMDGALDIGRYQSVLLVDCDGPRVRNVDVV</sequence>
<dbReference type="EMBL" id="QJOW01000004">
    <property type="protein sequence ID" value="KAB7514335.1"/>
    <property type="molecule type" value="Genomic_DNA"/>
</dbReference>
<dbReference type="RefSeq" id="WP_152120664.1">
    <property type="nucleotide sequence ID" value="NZ_QJOW01000004.1"/>
</dbReference>
<dbReference type="InterPro" id="IPR035917">
    <property type="entry name" value="YjbQ-like_sf"/>
</dbReference>
<dbReference type="Pfam" id="PF01894">
    <property type="entry name" value="YjbQ"/>
    <property type="match status" value="1"/>
</dbReference>
<accession>A0A5N5U6Y3</accession>
<keyword evidence="8" id="KW-1185">Reference proteome</keyword>
<dbReference type="SUPFAM" id="SSF111038">
    <property type="entry name" value="YjbQ-like"/>
    <property type="match status" value="1"/>
</dbReference>
<evidence type="ECO:0000313" key="6">
    <source>
        <dbReference type="Proteomes" id="UP000326207"/>
    </source>
</evidence>
<name>A0A5N5U6Y3_9EURY</name>
<organism evidence="4 7">
    <name type="scientific">Halosegnis rubeus</name>
    <dbReference type="NCBI Taxonomy" id="2212850"/>
    <lineage>
        <taxon>Archaea</taxon>
        <taxon>Methanobacteriati</taxon>
        <taxon>Methanobacteriota</taxon>
        <taxon>Stenosarchaea group</taxon>
        <taxon>Halobacteria</taxon>
        <taxon>Halobacteriales</taxon>
        <taxon>Natronomonadaceae</taxon>
        <taxon>Halosegnis</taxon>
    </lineage>
</organism>
<feature type="region of interest" description="Disordered" evidence="2">
    <location>
        <begin position="1"/>
        <end position="24"/>
    </location>
</feature>
<dbReference type="PANTHER" id="PTHR30615:SF8">
    <property type="entry name" value="UPF0047 PROTEIN C4A8.02C"/>
    <property type="match status" value="1"/>
</dbReference>
<dbReference type="Proteomes" id="UP000326207">
    <property type="component" value="Unassembled WGS sequence"/>
</dbReference>
<gene>
    <name evidence="3" type="ORF">DM867_09080</name>
    <name evidence="4" type="ORF">DMP03_10730</name>
    <name evidence="5" type="ORF">DP108_06185</name>
</gene>
<accession>A0A5N5U5W1</accession>